<dbReference type="STRING" id="1408435.GCA_000685885_00471"/>
<dbReference type="PANTHER" id="PTHR30572">
    <property type="entry name" value="MEMBRANE COMPONENT OF TRANSPORTER-RELATED"/>
    <property type="match status" value="1"/>
</dbReference>
<feature type="domain" description="ABC3 transporter permease C-terminal" evidence="8">
    <location>
        <begin position="522"/>
        <end position="633"/>
    </location>
</feature>
<dbReference type="RefSeq" id="WP_028124083.1">
    <property type="nucleotide sequence ID" value="NZ_CP024964.1"/>
</dbReference>
<keyword evidence="4 7" id="KW-1133">Transmembrane helix</keyword>
<name>A0A2K8NX20_9MOLU</name>
<gene>
    <name evidence="9" type="ORF">EMELA_v1c05510</name>
</gene>
<evidence type="ECO:0000313" key="9">
    <source>
        <dbReference type="EMBL" id="ATZ18086.1"/>
    </source>
</evidence>
<feature type="transmembrane region" description="Helical" evidence="7">
    <location>
        <begin position="688"/>
        <end position="708"/>
    </location>
</feature>
<organism evidence="9 10">
    <name type="scientific">Mesoplasma melaleucae</name>
    <dbReference type="NCBI Taxonomy" id="81459"/>
    <lineage>
        <taxon>Bacteria</taxon>
        <taxon>Bacillati</taxon>
        <taxon>Mycoplasmatota</taxon>
        <taxon>Mollicutes</taxon>
        <taxon>Entomoplasmatales</taxon>
        <taxon>Entomoplasmataceae</taxon>
        <taxon>Mesoplasma</taxon>
    </lineage>
</organism>
<feature type="transmembrane region" description="Helical" evidence="7">
    <location>
        <begin position="1286"/>
        <end position="1310"/>
    </location>
</feature>
<evidence type="ECO:0000256" key="3">
    <source>
        <dbReference type="ARBA" id="ARBA00022692"/>
    </source>
</evidence>
<evidence type="ECO:0000256" key="2">
    <source>
        <dbReference type="ARBA" id="ARBA00022475"/>
    </source>
</evidence>
<protein>
    <submittedName>
        <fullName evidence="9">ABC transporter permease</fullName>
    </submittedName>
</protein>
<evidence type="ECO:0000256" key="5">
    <source>
        <dbReference type="ARBA" id="ARBA00023136"/>
    </source>
</evidence>
<feature type="transmembrane region" description="Helical" evidence="7">
    <location>
        <begin position="613"/>
        <end position="638"/>
    </location>
</feature>
<evidence type="ECO:0000313" key="10">
    <source>
        <dbReference type="Proteomes" id="UP000231896"/>
    </source>
</evidence>
<feature type="domain" description="ABC3 transporter permease C-terminal" evidence="8">
    <location>
        <begin position="1289"/>
        <end position="1407"/>
    </location>
</feature>
<proteinExistence type="inferred from homology"/>
<keyword evidence="5 7" id="KW-0472">Membrane</keyword>
<evidence type="ECO:0000256" key="1">
    <source>
        <dbReference type="ARBA" id="ARBA00004651"/>
    </source>
</evidence>
<feature type="transmembrane region" description="Helical" evidence="7">
    <location>
        <begin position="1380"/>
        <end position="1398"/>
    </location>
</feature>
<dbReference type="OrthoDB" id="391548at2"/>
<evidence type="ECO:0000256" key="4">
    <source>
        <dbReference type="ARBA" id="ARBA00022989"/>
    </source>
</evidence>
<sequence length="1415" mass="163325">MNKIMKSYLKTFFKNWLSTLFMIIFIVTLAASVIGMLATPLQIYTKMQSAQRQNVKYDSIFSSSKKDLEYSQDFVLSYSKNYLDEAFVQYIDSLIYSNSSSYETVDGKIDWNDLNADLKNKLTNTINYEISEYRNGANTKVIEINTTLKDKFPKLSPKQVFLYHVEKSIKLGLYEFEEYLATDDSTPITSKIMSIAASTIYKVINFAQSNGLEMVIPSPMPEINDIESLKKFIISIYEKSLEKWNPITIKVSSYVMYNDEYSRLLSKNEYQHDERLLLFDQVINQNKASDYSINVNKNFVFKSSSANPLAKTQTFEVKTISEQAFNNLIFDNKYKNSVKSKEWKNNEVPEVVISSAFAHKNNLKLGDEIQIPISKSSNILITKLFESSNLFPSESFFNQDSFKVKVAGVGQIFDDFVPGSNFSGFSQTMKNYGFIYFNQKFINKFREYSWNFLTTEASYNLELKIKNNNGVTGKPYNLFTIKGEEKDVKIFSNLETSLISWSGTNISDSLDNLKIRIIINIVLGSIILALSFLFINFQLKKEMNETRKQLGIFKSFGYTTKELSWIFSVKTGILFLVSLIIGYFISIPIQLFAVQAFENTVTINFNSIYASSLFLFSLFIIVPSLFLLISYLTTILYIKEPVLSLMSNARRTKVRVRKKLIFKKIFSGQRFFTWRLRRSFVKTSKGKFYTVQILFACASFTYILLFGAQTLMTKVLNQTFSVYNEKIDHMYQWSKSNPELDIKSNSNKYEYKYLDDQTSAQYKDYSGYKNTNEYLLEKEFENDYRYRIDTVIQMTNNYFISLNKNDKVNFLLPKSEMFFTLNKMLGVKTVDLTPENESISSFISTIMSYNLLSIDANYTKALNDVKTTGKTSEKLEPLSKAKRITDFTLSNMTSDKVKNMFAKDMSYIYAVKLAQINLTISVLPEIIGKPNEIIKFEDFANLKTNDAWINNAYKKLDNDELINKVNIFDIKQRNLNDNWLLTQIGEIFEPIIQQQLSLLISANFSSISTTASNIFNTVQLMDFANYDELDYMMNINTIMYDKENEVLFDTVSLTQPGEYDNLEVSARLVNTDTNEFGNFQEAFNFEEVSTDQMNRFKNSAQENAGTDIMNAILPYSISRNKGYKINDIIEFETYTSNPRPVKIRVVGINKAESVKLAVDTIWINNKEFKDKYYSDQLKDKVFYSNLYSKNKMLYLNTKTNDLFKIFTTLKVLEKNFSIIIDEDKPIMLDILRLIFSFTNTSNQTIETNLKMSINPYFIGLSREGLSLSFIVNNFVINKVTKIVNEIMLIFVLLTTLLLAIILVVIIGIIVEEAKIIILTLQALGYKDKEINWIVMGSYVMGTVISFVFAYVFSVIFWKVLLAWVANKFSVYIFMSVDLKTILITLAVMTIVLLFGWYASNKQVKRNPLTQITSLA</sequence>
<dbReference type="EMBL" id="CP024964">
    <property type="protein sequence ID" value="ATZ18086.1"/>
    <property type="molecule type" value="Genomic_DNA"/>
</dbReference>
<evidence type="ECO:0000256" key="6">
    <source>
        <dbReference type="ARBA" id="ARBA00038076"/>
    </source>
</evidence>
<accession>A0A2K8NX20</accession>
<keyword evidence="10" id="KW-1185">Reference proteome</keyword>
<dbReference type="InterPro" id="IPR003838">
    <property type="entry name" value="ABC3_permease_C"/>
</dbReference>
<dbReference type="GO" id="GO:0022857">
    <property type="term" value="F:transmembrane transporter activity"/>
    <property type="evidence" value="ECO:0007669"/>
    <property type="project" value="TreeGrafter"/>
</dbReference>
<dbReference type="InterPro" id="IPR050250">
    <property type="entry name" value="Macrolide_Exporter_MacB"/>
</dbReference>
<comment type="subcellular location">
    <subcellularLocation>
        <location evidence="1">Cell membrane</location>
        <topology evidence="1">Multi-pass membrane protein</topology>
    </subcellularLocation>
</comment>
<keyword evidence="2" id="KW-1003">Cell membrane</keyword>
<reference evidence="9 10" key="1">
    <citation type="submission" date="2017-11" db="EMBL/GenBank/DDBJ databases">
        <title>Genome sequence of Entomoplasma melaleucae M1 (ATCC 49191).</title>
        <authorList>
            <person name="Lo W.-S."/>
            <person name="Gasparich G.E."/>
            <person name="Kuo C.-H."/>
        </authorList>
    </citation>
    <scope>NUCLEOTIDE SEQUENCE [LARGE SCALE GENOMIC DNA]</scope>
    <source>
        <strain evidence="9 10">M1</strain>
    </source>
</reference>
<feature type="transmembrane region" description="Helical" evidence="7">
    <location>
        <begin position="573"/>
        <end position="593"/>
    </location>
</feature>
<keyword evidence="3 7" id="KW-0812">Transmembrane</keyword>
<dbReference type="Proteomes" id="UP000231896">
    <property type="component" value="Chromosome"/>
</dbReference>
<evidence type="ECO:0000256" key="7">
    <source>
        <dbReference type="SAM" id="Phobius"/>
    </source>
</evidence>
<dbReference type="Pfam" id="PF02687">
    <property type="entry name" value="FtsX"/>
    <property type="match status" value="2"/>
</dbReference>
<dbReference type="KEGG" id="eml:EMELA_v1c05510"/>
<comment type="similarity">
    <text evidence="6">Belongs to the ABC-4 integral membrane protein family.</text>
</comment>
<dbReference type="PANTHER" id="PTHR30572:SF4">
    <property type="entry name" value="ABC TRANSPORTER PERMEASE YTRF"/>
    <property type="match status" value="1"/>
</dbReference>
<feature type="transmembrane region" description="Helical" evidence="7">
    <location>
        <begin position="517"/>
        <end position="539"/>
    </location>
</feature>
<feature type="transmembrane region" description="Helical" evidence="7">
    <location>
        <begin position="1330"/>
        <end position="1360"/>
    </location>
</feature>
<dbReference type="GO" id="GO:0005886">
    <property type="term" value="C:plasma membrane"/>
    <property type="evidence" value="ECO:0007669"/>
    <property type="project" value="UniProtKB-SubCell"/>
</dbReference>
<evidence type="ECO:0000259" key="8">
    <source>
        <dbReference type="Pfam" id="PF02687"/>
    </source>
</evidence>
<feature type="transmembrane region" description="Helical" evidence="7">
    <location>
        <begin position="20"/>
        <end position="44"/>
    </location>
</feature>